<protein>
    <recommendedName>
        <fullName evidence="5">Queuine tRNA-ribosyltransferase accessory subunit 2</fullName>
    </recommendedName>
    <alternativeName>
        <fullName evidence="5">Queuine tRNA-ribosyltransferase domain-containing protein 1</fullName>
    </alternativeName>
</protein>
<comment type="caution">
    <text evidence="7">The sequence shown here is derived from an EMBL/GenBank/DDBJ whole genome shotgun (WGS) entry which is preliminary data.</text>
</comment>
<dbReference type="InterPro" id="IPR028592">
    <property type="entry name" value="QTRTD1"/>
</dbReference>
<feature type="binding site" evidence="5">
    <location>
        <position position="373"/>
    </location>
    <ligand>
        <name>Zn(2+)</name>
        <dbReference type="ChEBI" id="CHEBI:29105"/>
    </ligand>
</feature>
<keyword evidence="1 5" id="KW-0963">Cytoplasm</keyword>
<evidence type="ECO:0000313" key="7">
    <source>
        <dbReference type="EMBL" id="KAJ2898510.1"/>
    </source>
</evidence>
<accession>A0AAD5RM22</accession>
<reference evidence="7" key="1">
    <citation type="submission" date="2022-07" db="EMBL/GenBank/DDBJ databases">
        <title>Draft genome sequence of Zalerion maritima ATCC 34329, a (micro)plastics degrading marine fungus.</title>
        <authorList>
            <person name="Paco A."/>
            <person name="Goncalves M.F.M."/>
            <person name="Rocha-Santos T.A.P."/>
            <person name="Alves A."/>
        </authorList>
    </citation>
    <scope>NUCLEOTIDE SEQUENCE</scope>
    <source>
        <strain evidence="7">ATCC 34329</strain>
    </source>
</reference>
<comment type="subcellular location">
    <subcellularLocation>
        <location evidence="5">Cytoplasm</location>
    </subcellularLocation>
</comment>
<dbReference type="PANTHER" id="PTHR46064">
    <property type="entry name" value="QUEUINE TRNA-RIBOSYLTRANSFERASE ACCESSORY SUBUNIT 2"/>
    <property type="match status" value="1"/>
</dbReference>
<evidence type="ECO:0000256" key="5">
    <source>
        <dbReference type="HAMAP-Rule" id="MF_03043"/>
    </source>
</evidence>
<dbReference type="Pfam" id="PF01702">
    <property type="entry name" value="TGT"/>
    <property type="match status" value="1"/>
</dbReference>
<evidence type="ECO:0000256" key="4">
    <source>
        <dbReference type="ARBA" id="ARBA00022833"/>
    </source>
</evidence>
<feature type="binding site" evidence="5">
    <location>
        <position position="368"/>
    </location>
    <ligand>
        <name>Zn(2+)</name>
        <dbReference type="ChEBI" id="CHEBI:29105"/>
    </ligand>
</feature>
<dbReference type="GO" id="GO:0006400">
    <property type="term" value="P:tRNA modification"/>
    <property type="evidence" value="ECO:0007669"/>
    <property type="project" value="InterPro"/>
</dbReference>
<comment type="function">
    <text evidence="5">Non-catalytic subunit of the queuine tRNA-ribosyltransferase (TGT) that catalyzes the base-exchange of a guanine (G) residue with queuine (Q) at position 34 (anticodon wobble position) in tRNAs with GU(N) anticodons (tRNA-Asp, -Asn, -His and -Tyr), resulting in the hypermodified nucleoside queuosine (7-(((4,5-cis-dihydroxy-2-cyclopenten-1-yl)amino)methyl)-7-deazaguanosine).</text>
</comment>
<dbReference type="InterPro" id="IPR036511">
    <property type="entry name" value="TGT-like_sf"/>
</dbReference>
<comment type="similarity">
    <text evidence="5">Belongs to the queuine tRNA-ribosyltransferase family. QTRT2 subfamily.</text>
</comment>
<dbReference type="SUPFAM" id="SSF51713">
    <property type="entry name" value="tRNA-guanine transglycosylase"/>
    <property type="match status" value="1"/>
</dbReference>
<evidence type="ECO:0000256" key="1">
    <source>
        <dbReference type="ARBA" id="ARBA00022490"/>
    </source>
</evidence>
<sequence>MFFSILKPTLSDSCAARLGRLSVPGRNAVSTPNFIALTSRGAIPHLTPDVLQRHVQPPGAYLALEDFVEKSHKTTPPILQIPSSSSSNISPLHAFTSLPSPTLMILSPRRAAAVKPPQGNLKSGMSIFTSTGFQSLTSPAYVSSISKIRPDIVIPLADLTYSNHSPVAKRQARMAERTEDWLEEFLSEFPTHASLAKGRTKIFAPVLPIDHPMQWEYLNRLSDADGFLPQVSGLALNDVDILPEIHTSYPDLTPLPVLSVAAAGAPTPHHLLRQVSLGVDLLTVPFLNAVSDSGVGMTFVFPPPSTKSDPSAAIVMTQSQPEETPGKTTGSQQDDAAFPDPITGLLPLGTNLWSPTHRLSPLPILLSCACYTCKNHSRAYLHHLLNAREMLAWVLLQIHNHHVLTTFFSSIRDVLSSSTAAAWEEACKDFARGYEAEFPIGTGERPRARGYHFKSQGGDKPINKKQWDYELKAGPDGEAPMEENTAVVDDQRGNGGETMLVDRTVSETPVVPDPNMDARDLDERGVGFAESMATAEKKAGAG</sequence>
<evidence type="ECO:0000256" key="2">
    <source>
        <dbReference type="ARBA" id="ARBA00022694"/>
    </source>
</evidence>
<gene>
    <name evidence="7" type="ORF">MKZ38_003860</name>
</gene>
<evidence type="ECO:0000313" key="8">
    <source>
        <dbReference type="Proteomes" id="UP001201980"/>
    </source>
</evidence>
<keyword evidence="3 5" id="KW-0479">Metal-binding</keyword>
<proteinExistence type="inferred from homology"/>
<dbReference type="PANTHER" id="PTHR46064:SF1">
    <property type="entry name" value="QUEUINE TRNA-RIBOSYLTRANSFERASE ACCESSORY SUBUNIT 2"/>
    <property type="match status" value="1"/>
</dbReference>
<dbReference type="EMBL" id="JAKWBI020000228">
    <property type="protein sequence ID" value="KAJ2898510.1"/>
    <property type="molecule type" value="Genomic_DNA"/>
</dbReference>
<keyword evidence="2 5" id="KW-0819">tRNA processing</keyword>
<organism evidence="7 8">
    <name type="scientific">Zalerion maritima</name>
    <dbReference type="NCBI Taxonomy" id="339359"/>
    <lineage>
        <taxon>Eukaryota</taxon>
        <taxon>Fungi</taxon>
        <taxon>Dikarya</taxon>
        <taxon>Ascomycota</taxon>
        <taxon>Pezizomycotina</taxon>
        <taxon>Sordariomycetes</taxon>
        <taxon>Lulworthiomycetidae</taxon>
        <taxon>Lulworthiales</taxon>
        <taxon>Lulworthiaceae</taxon>
        <taxon>Zalerion</taxon>
    </lineage>
</organism>
<dbReference type="Proteomes" id="UP001201980">
    <property type="component" value="Unassembled WGS sequence"/>
</dbReference>
<dbReference type="AlphaFoldDB" id="A0AAD5RM22"/>
<feature type="binding site" evidence="5">
    <location>
        <position position="399"/>
    </location>
    <ligand>
        <name>Zn(2+)</name>
        <dbReference type="ChEBI" id="CHEBI:29105"/>
    </ligand>
</feature>
<comment type="subunit">
    <text evidence="5">Heterodimer of a catalytic subunit and an accessory subunit.</text>
</comment>
<feature type="domain" description="tRNA-guanine(15) transglycosylase-like" evidence="6">
    <location>
        <begin position="15"/>
        <end position="426"/>
    </location>
</feature>
<keyword evidence="8" id="KW-1185">Reference proteome</keyword>
<keyword evidence="4 5" id="KW-0862">Zinc</keyword>
<dbReference type="Gene3D" id="3.20.20.105">
    <property type="entry name" value="Queuine tRNA-ribosyltransferase-like"/>
    <property type="match status" value="1"/>
</dbReference>
<dbReference type="InterPro" id="IPR050852">
    <property type="entry name" value="Queuine_tRNA-ribosyltrfase"/>
</dbReference>
<evidence type="ECO:0000256" key="3">
    <source>
        <dbReference type="ARBA" id="ARBA00022723"/>
    </source>
</evidence>
<feature type="binding site" evidence="5">
    <location>
        <position position="370"/>
    </location>
    <ligand>
        <name>Zn(2+)</name>
        <dbReference type="ChEBI" id="CHEBI:29105"/>
    </ligand>
</feature>
<dbReference type="InterPro" id="IPR002616">
    <property type="entry name" value="tRNA_ribo_trans-like"/>
</dbReference>
<dbReference type="HAMAP" id="MF_03043">
    <property type="entry name" value="QTRT2"/>
    <property type="match status" value="1"/>
</dbReference>
<comment type="cofactor">
    <cofactor evidence="5">
        <name>Zn(2+)</name>
        <dbReference type="ChEBI" id="CHEBI:29105"/>
    </cofactor>
    <text evidence="5">Binds 1 zinc ion per subunit.</text>
</comment>
<dbReference type="GO" id="GO:0046872">
    <property type="term" value="F:metal ion binding"/>
    <property type="evidence" value="ECO:0007669"/>
    <property type="project" value="UniProtKB-KW"/>
</dbReference>
<name>A0AAD5RM22_9PEZI</name>
<evidence type="ECO:0000259" key="6">
    <source>
        <dbReference type="Pfam" id="PF01702"/>
    </source>
</evidence>
<dbReference type="GO" id="GO:0005737">
    <property type="term" value="C:cytoplasm"/>
    <property type="evidence" value="ECO:0007669"/>
    <property type="project" value="UniProtKB-SubCell"/>
</dbReference>
<dbReference type="GO" id="GO:0008479">
    <property type="term" value="F:tRNA-guanosine(34) queuine transglycosylase activity"/>
    <property type="evidence" value="ECO:0007669"/>
    <property type="project" value="UniProtKB-UniRule"/>
</dbReference>